<reference evidence="2 3" key="1">
    <citation type="submission" date="2023-01" db="EMBL/GenBank/DDBJ databases">
        <title>Analysis of 21 Apiospora genomes using comparative genomics revels a genus with tremendous synthesis potential of carbohydrate active enzymes and secondary metabolites.</title>
        <authorList>
            <person name="Sorensen T."/>
        </authorList>
    </citation>
    <scope>NUCLEOTIDE SEQUENCE [LARGE SCALE GENOMIC DNA]</scope>
    <source>
        <strain evidence="2 3">CBS 20057</strain>
    </source>
</reference>
<dbReference type="Proteomes" id="UP001396898">
    <property type="component" value="Unassembled WGS sequence"/>
</dbReference>
<evidence type="ECO:0000313" key="2">
    <source>
        <dbReference type="EMBL" id="KAK8000910.1"/>
    </source>
</evidence>
<keyword evidence="3" id="KW-1185">Reference proteome</keyword>
<name>A0ABR1R524_9PEZI</name>
<evidence type="ECO:0000256" key="1">
    <source>
        <dbReference type="SAM" id="MobiDB-lite"/>
    </source>
</evidence>
<organism evidence="2 3">
    <name type="scientific">Apiospora marii</name>
    <dbReference type="NCBI Taxonomy" id="335849"/>
    <lineage>
        <taxon>Eukaryota</taxon>
        <taxon>Fungi</taxon>
        <taxon>Dikarya</taxon>
        <taxon>Ascomycota</taxon>
        <taxon>Pezizomycotina</taxon>
        <taxon>Sordariomycetes</taxon>
        <taxon>Xylariomycetidae</taxon>
        <taxon>Amphisphaeriales</taxon>
        <taxon>Apiosporaceae</taxon>
        <taxon>Apiospora</taxon>
    </lineage>
</organism>
<sequence>MRGIIGSSSTTVSSDDHGKASPSEEEEGGASRSKPRRGAPAASRAEFRPAGSNPARATRHGDLAAAAEETTRDVLAVPRPHDLFQDHTSVPCPARRSMSWAS</sequence>
<dbReference type="EMBL" id="JAQQWI010000018">
    <property type="protein sequence ID" value="KAK8000910.1"/>
    <property type="molecule type" value="Genomic_DNA"/>
</dbReference>
<comment type="caution">
    <text evidence="2">The sequence shown here is derived from an EMBL/GenBank/DDBJ whole genome shotgun (WGS) entry which is preliminary data.</text>
</comment>
<protein>
    <submittedName>
        <fullName evidence="2">Uncharacterized protein</fullName>
    </submittedName>
</protein>
<feature type="compositionally biased region" description="Low complexity" evidence="1">
    <location>
        <begin position="1"/>
        <end position="13"/>
    </location>
</feature>
<evidence type="ECO:0000313" key="3">
    <source>
        <dbReference type="Proteomes" id="UP001396898"/>
    </source>
</evidence>
<proteinExistence type="predicted"/>
<gene>
    <name evidence="2" type="ORF">PG991_013132</name>
</gene>
<feature type="region of interest" description="Disordered" evidence="1">
    <location>
        <begin position="1"/>
        <end position="102"/>
    </location>
</feature>
<accession>A0ABR1R524</accession>